<dbReference type="EMBL" id="GBEZ01008625">
    <property type="protein sequence ID" value="JAC76925.1"/>
    <property type="molecule type" value="Transcribed_RNA"/>
</dbReference>
<dbReference type="InterPro" id="IPR050791">
    <property type="entry name" value="Aldo-Keto_reductase"/>
</dbReference>
<organism evidence="3">
    <name type="scientific">Tetraselmis sp. GSL018</name>
    <dbReference type="NCBI Taxonomy" id="582737"/>
    <lineage>
        <taxon>Eukaryota</taxon>
        <taxon>Viridiplantae</taxon>
        <taxon>Chlorophyta</taxon>
        <taxon>core chlorophytes</taxon>
        <taxon>Chlorodendrophyceae</taxon>
        <taxon>Chlorodendrales</taxon>
        <taxon>Chlorodendraceae</taxon>
        <taxon>Tetraselmis</taxon>
    </lineage>
</organism>
<keyword evidence="1" id="KW-0560">Oxidoreductase</keyword>
<name>A0A061S1X0_9CHLO</name>
<dbReference type="InterPro" id="IPR020471">
    <property type="entry name" value="AKR"/>
</dbReference>
<dbReference type="PANTHER" id="PTHR43625">
    <property type="entry name" value="AFLATOXIN B1 ALDEHYDE REDUCTASE"/>
    <property type="match status" value="1"/>
</dbReference>
<dbReference type="PROSITE" id="PS00062">
    <property type="entry name" value="ALDOKETO_REDUCTASE_2"/>
    <property type="match status" value="1"/>
</dbReference>
<dbReference type="AlphaFoldDB" id="A0A061S1X0"/>
<evidence type="ECO:0000259" key="2">
    <source>
        <dbReference type="Pfam" id="PF00248"/>
    </source>
</evidence>
<evidence type="ECO:0000313" key="3">
    <source>
        <dbReference type="EMBL" id="JAC76925.1"/>
    </source>
</evidence>
<dbReference type="Gene3D" id="3.20.20.100">
    <property type="entry name" value="NADP-dependent oxidoreductase domain"/>
    <property type="match status" value="1"/>
</dbReference>
<sequence>MKCALQTGSGITATPSKARRLSNVGCWTPRRTDTKSLVVYAIWGGLISPKGGSGRATRRDLVRLGPVSVSPMGIGTWAWGNKFLWGYSEDMDAELQEVFNLCLSRGVNLFDTADSYGTGALNGRSEKLLGRFMDDYPGKPPFEPVIASKFAAYPWRITRRSMVEAARASAGRLRRPAVDIGQLHWSTANYQPLQERALWDGLVGMYEEGLVRAVGLSNYGPKQLQKVHKFLTDSGVPLVSVQIQYSLLSQTAETAGAAAACRDLGVRMIAYSPMALGLLSRRYGGRGSAELPGGPRGQLFKSIVPGLDPLYDVMEAICEERGKTMSQVAVNWCMCKGAIPIPGAKSLSQAEQNLGALGWRLGEGEVLELEAAARRAPRQMVQNIFMTK</sequence>
<protein>
    <submittedName>
        <fullName evidence="3">Pyridoxal chloroplastic-like</fullName>
    </submittedName>
</protein>
<dbReference type="InterPro" id="IPR036812">
    <property type="entry name" value="NAD(P)_OxRdtase_dom_sf"/>
</dbReference>
<dbReference type="InterPro" id="IPR018170">
    <property type="entry name" value="Aldo/ket_reductase_CS"/>
</dbReference>
<dbReference type="CDD" id="cd19093">
    <property type="entry name" value="AKR_AtPLR-like"/>
    <property type="match status" value="1"/>
</dbReference>
<dbReference type="GO" id="GO:0005737">
    <property type="term" value="C:cytoplasm"/>
    <property type="evidence" value="ECO:0007669"/>
    <property type="project" value="TreeGrafter"/>
</dbReference>
<gene>
    <name evidence="3" type="ORF">TSPGSL018_18905</name>
</gene>
<dbReference type="GO" id="GO:0016491">
    <property type="term" value="F:oxidoreductase activity"/>
    <property type="evidence" value="ECO:0007669"/>
    <property type="project" value="UniProtKB-KW"/>
</dbReference>
<dbReference type="PANTHER" id="PTHR43625:SF5">
    <property type="entry name" value="PYRIDOXAL REDUCTASE, CHLOROPLASTIC"/>
    <property type="match status" value="1"/>
</dbReference>
<dbReference type="SUPFAM" id="SSF51430">
    <property type="entry name" value="NAD(P)-linked oxidoreductase"/>
    <property type="match status" value="1"/>
</dbReference>
<dbReference type="Pfam" id="PF00248">
    <property type="entry name" value="Aldo_ket_red"/>
    <property type="match status" value="1"/>
</dbReference>
<dbReference type="InterPro" id="IPR023210">
    <property type="entry name" value="NADP_OxRdtase_dom"/>
</dbReference>
<accession>A0A061S1X0</accession>
<dbReference type="PRINTS" id="PR00069">
    <property type="entry name" value="ALDKETRDTASE"/>
</dbReference>
<evidence type="ECO:0000256" key="1">
    <source>
        <dbReference type="ARBA" id="ARBA00023002"/>
    </source>
</evidence>
<reference evidence="3" key="1">
    <citation type="submission" date="2014-05" db="EMBL/GenBank/DDBJ databases">
        <title>The transcriptome of the halophilic microalga Tetraselmis sp. GSL018 isolated from the Great Salt Lake, Utah.</title>
        <authorList>
            <person name="Jinkerson R.E."/>
            <person name="D'Adamo S."/>
            <person name="Posewitz M.C."/>
        </authorList>
    </citation>
    <scope>NUCLEOTIDE SEQUENCE</scope>
    <source>
        <strain evidence="3">GSL018</strain>
    </source>
</reference>
<feature type="domain" description="NADP-dependent oxidoreductase" evidence="2">
    <location>
        <begin position="71"/>
        <end position="371"/>
    </location>
</feature>
<proteinExistence type="predicted"/>